<evidence type="ECO:0000256" key="1">
    <source>
        <dbReference type="SAM" id="SignalP"/>
    </source>
</evidence>
<evidence type="ECO:0000313" key="3">
    <source>
        <dbReference type="Proteomes" id="UP000320239"/>
    </source>
</evidence>
<dbReference type="EMBL" id="VIWY01000007">
    <property type="protein sequence ID" value="TWG10612.1"/>
    <property type="molecule type" value="Genomic_DNA"/>
</dbReference>
<evidence type="ECO:0008006" key="4">
    <source>
        <dbReference type="Google" id="ProtNLM"/>
    </source>
</evidence>
<dbReference type="RefSeq" id="WP_122976647.1">
    <property type="nucleotide sequence ID" value="NZ_BOMX01000126.1"/>
</dbReference>
<reference evidence="2 3" key="1">
    <citation type="submission" date="2019-06" db="EMBL/GenBank/DDBJ databases">
        <title>Sequencing the genomes of 1000 actinobacteria strains.</title>
        <authorList>
            <person name="Klenk H.-P."/>
        </authorList>
    </citation>
    <scope>NUCLEOTIDE SEQUENCE [LARGE SCALE GENOMIC DNA]</scope>
    <source>
        <strain evidence="2 3">DSM 43866</strain>
    </source>
</reference>
<dbReference type="AlphaFoldDB" id="A0A561VG63"/>
<comment type="caution">
    <text evidence="2">The sequence shown here is derived from an EMBL/GenBank/DDBJ whole genome shotgun (WGS) entry which is preliminary data.</text>
</comment>
<dbReference type="OrthoDB" id="3389388at2"/>
<feature type="chain" id="PRO_5021951288" description="Lipoprotein" evidence="1">
    <location>
        <begin position="27"/>
        <end position="259"/>
    </location>
</feature>
<evidence type="ECO:0000313" key="2">
    <source>
        <dbReference type="EMBL" id="TWG10612.1"/>
    </source>
</evidence>
<accession>A0A561VG63</accession>
<dbReference type="PROSITE" id="PS51257">
    <property type="entry name" value="PROKAR_LIPOPROTEIN"/>
    <property type="match status" value="1"/>
</dbReference>
<proteinExistence type="predicted"/>
<organism evidence="2 3">
    <name type="scientific">Actinoplanes teichomyceticus</name>
    <dbReference type="NCBI Taxonomy" id="1867"/>
    <lineage>
        <taxon>Bacteria</taxon>
        <taxon>Bacillati</taxon>
        <taxon>Actinomycetota</taxon>
        <taxon>Actinomycetes</taxon>
        <taxon>Micromonosporales</taxon>
        <taxon>Micromonosporaceae</taxon>
        <taxon>Actinoplanes</taxon>
    </lineage>
</organism>
<keyword evidence="1" id="KW-0732">Signal</keyword>
<feature type="signal peptide" evidence="1">
    <location>
        <begin position="1"/>
        <end position="26"/>
    </location>
</feature>
<dbReference type="Proteomes" id="UP000320239">
    <property type="component" value="Unassembled WGS sequence"/>
</dbReference>
<gene>
    <name evidence="2" type="ORF">FHX34_107104</name>
</gene>
<keyword evidence="3" id="KW-1185">Reference proteome</keyword>
<protein>
    <recommendedName>
        <fullName evidence="4">Lipoprotein</fullName>
    </recommendedName>
</protein>
<sequence length="259" mass="26837">MTVLTKRLAAVAALLTLAGCGVSAEAGEPAPATPAETLKRGVPTGSAETFHYAIEGDGQTFSGVVDSSRKTMTTDYRERIPETDITLTMRFLVVDADSWAKISFGGATAGLGLPKLPKKWMRLDTARLGADARKDLTYAGQSDPGFVSTLVDAAAGLTETSPGHFAGTVDLTRATEAEVVDADTLAALGERAKAAPFEAVLDARGRISTATVRVPAAGKAKATTYRVTYDRYGTAASPAAPRGTEQVAAPAAAYELLNG</sequence>
<name>A0A561VG63_ACTTI</name>